<organism evidence="2">
    <name type="scientific">Sporisorium scitamineum</name>
    <dbReference type="NCBI Taxonomy" id="49012"/>
    <lineage>
        <taxon>Eukaryota</taxon>
        <taxon>Fungi</taxon>
        <taxon>Dikarya</taxon>
        <taxon>Basidiomycota</taxon>
        <taxon>Ustilaginomycotina</taxon>
        <taxon>Ustilaginomycetes</taxon>
        <taxon>Ustilaginales</taxon>
        <taxon>Ustilaginaceae</taxon>
        <taxon>Sporisorium</taxon>
    </lineage>
</organism>
<keyword evidence="1" id="KW-0732">Signal</keyword>
<name>A0A127Z320_9BASI</name>
<feature type="chain" id="PRO_5007281068" description="Secreted protein" evidence="1">
    <location>
        <begin position="31"/>
        <end position="531"/>
    </location>
</feature>
<sequence>MKLTSSFAALSSVVVVVVVVVAICIGQAQADTVTTPLGLTQVDDKGVPITPLTYLNLEPASEELSGAAKKITTRPPMIHEKRLLPSDHLEPVVEQFTSKGISIKRESLTPKLPIFGSLDNEGDYTNVKRLLDFVKSLEPGEGTEYLPANHQELGPQRTVHPLNRRADGEDPLNVNILGQKLPKLELPTKLPGSKRGKSSGLNLLGYEIPIDAIQVPGTSKRDNGPVDLGLKADNKDGLDAAKALLEGLIKNTKRDDSPLDLGLKTGNQQDLDSLRLLLGGLVPAKRDDAPVKPVDLGLQTGNEQDLERAKSLLGGLLGGAAKRDTISPDKIDLSSVKELGEAAAAEGAKDALPLALAPVKQTASPAVQGIKAVNSICNAFGCYPAIESAIQGVKNDIPLPLPGKTRALGDKDLFANGLLGQNGQVDGVPVKRDEDPALKTILDTSDEARDAILDVKTTADNAAGAFVKNMYSKQAQVETRDVTFPGFSVLPGTGPSAKAAANEVKDGVKELIDFTGLPLPGAKRMEKVRRK</sequence>
<dbReference type="AlphaFoldDB" id="A0A127Z320"/>
<evidence type="ECO:0000313" key="2">
    <source>
        <dbReference type="EMBL" id="CDR88228.1"/>
    </source>
</evidence>
<dbReference type="OrthoDB" id="2552594at2759"/>
<gene>
    <name evidence="2" type="ORF">SPSC_03889</name>
</gene>
<evidence type="ECO:0008006" key="3">
    <source>
        <dbReference type="Google" id="ProtNLM"/>
    </source>
</evidence>
<protein>
    <recommendedName>
        <fullName evidence="3">Secreted protein</fullName>
    </recommendedName>
</protein>
<evidence type="ECO:0000256" key="1">
    <source>
        <dbReference type="SAM" id="SignalP"/>
    </source>
</evidence>
<reference evidence="2" key="1">
    <citation type="submission" date="2014-06" db="EMBL/GenBank/DDBJ databases">
        <authorList>
            <person name="Ju J."/>
            <person name="Zhang J."/>
        </authorList>
    </citation>
    <scope>NUCLEOTIDE SEQUENCE</scope>
    <source>
        <strain evidence="2">SscI8</strain>
    </source>
</reference>
<dbReference type="EMBL" id="LK056675">
    <property type="protein sequence ID" value="CDR88228.1"/>
    <property type="molecule type" value="Genomic_DNA"/>
</dbReference>
<feature type="signal peptide" evidence="1">
    <location>
        <begin position="1"/>
        <end position="30"/>
    </location>
</feature>
<accession>A0A127Z320</accession>
<proteinExistence type="predicted"/>